<evidence type="ECO:0000256" key="7">
    <source>
        <dbReference type="ARBA" id="ARBA00023136"/>
    </source>
</evidence>
<feature type="transmembrane region" description="Helical" evidence="8">
    <location>
        <begin position="302"/>
        <end position="324"/>
    </location>
</feature>
<evidence type="ECO:0000256" key="4">
    <source>
        <dbReference type="ARBA" id="ARBA00022741"/>
    </source>
</evidence>
<accession>A0A1B3SKF4</accession>
<feature type="domain" description="ABC transporter" evidence="9">
    <location>
        <begin position="356"/>
        <end position="557"/>
    </location>
</feature>
<dbReference type="GO" id="GO:0034040">
    <property type="term" value="F:ATPase-coupled lipid transmembrane transporter activity"/>
    <property type="evidence" value="ECO:0007669"/>
    <property type="project" value="TreeGrafter"/>
</dbReference>
<dbReference type="GO" id="GO:0005524">
    <property type="term" value="F:ATP binding"/>
    <property type="evidence" value="ECO:0007669"/>
    <property type="project" value="UniProtKB-KW"/>
</dbReference>
<dbReference type="GO" id="GO:0005886">
    <property type="term" value="C:plasma membrane"/>
    <property type="evidence" value="ECO:0007669"/>
    <property type="project" value="UniProtKB-SubCell"/>
</dbReference>
<reference evidence="10 11" key="1">
    <citation type="submission" date="2016-08" db="EMBL/GenBank/DDBJ databases">
        <title>Complete genome sequence of Spiroplasma helicoides TABS-2 (DSM 22551).</title>
        <authorList>
            <person name="Shen W.-Y."/>
            <person name="Lo W.-S."/>
            <person name="Lai Y.-C."/>
            <person name="Kuo C.-H."/>
        </authorList>
    </citation>
    <scope>NUCLEOTIDE SEQUENCE [LARGE SCALE GENOMIC DNA]</scope>
    <source>
        <strain evidence="10 11">TABS-2</strain>
    </source>
</reference>
<organism evidence="10 11">
    <name type="scientific">Spiroplasma helicoides</name>
    <dbReference type="NCBI Taxonomy" id="216938"/>
    <lineage>
        <taxon>Bacteria</taxon>
        <taxon>Bacillati</taxon>
        <taxon>Mycoplasmatota</taxon>
        <taxon>Mollicutes</taxon>
        <taxon>Entomoplasmatales</taxon>
        <taxon>Spiroplasmataceae</taxon>
        <taxon>Spiroplasma</taxon>
    </lineage>
</organism>
<comment type="similarity">
    <text evidence="2">Belongs to the ABC transporter superfamily.</text>
</comment>
<dbReference type="PROSITE" id="PS50893">
    <property type="entry name" value="ABC_TRANSPORTER_2"/>
    <property type="match status" value="1"/>
</dbReference>
<evidence type="ECO:0000259" key="9">
    <source>
        <dbReference type="PROSITE" id="PS50893"/>
    </source>
</evidence>
<feature type="transmembrane region" description="Helical" evidence="8">
    <location>
        <begin position="89"/>
        <end position="110"/>
    </location>
</feature>
<proteinExistence type="inferred from homology"/>
<dbReference type="SUPFAM" id="SSF52540">
    <property type="entry name" value="P-loop containing nucleoside triphosphate hydrolases"/>
    <property type="match status" value="1"/>
</dbReference>
<evidence type="ECO:0000313" key="11">
    <source>
        <dbReference type="Proteomes" id="UP000094378"/>
    </source>
</evidence>
<dbReference type="STRING" id="216938.SHELI_v1c04540"/>
<dbReference type="InterPro" id="IPR017871">
    <property type="entry name" value="ABC_transporter-like_CS"/>
</dbReference>
<name>A0A1B3SKF4_9MOLU</name>
<sequence>MKIFKSNYLIVLLQLTIFFSTILIIVQVLISEQIISLLLSKFYVRLAKTVGLNDEATQYYLWDFYPHVYFDGFSVYTYLFKYKMYWNDWIWITIVIMVFNFIFLFLSFSLSKKLGVYKRNEYKYIYLKKLYIDNKLTGKLSKDNYKNKLIDTLGQVEDYWKKIPLILGQVAFIFVGLSIVLCLKNFMLYFIVMSCFLIVLVLCLIIWVLKNKYVFKHKSIVKNLDKDYVNLCVNIDEIKISSSIQREKDLLITNNKNKNKKISIIEIFNNLINSLLTFLCPLAMSALIIGIGFVFSSDSSKIAIYLPVFFISIGMMCMPLMQLIRNIRNLKLYKLNNDDFSLFLNKLSFNELINSISLMNFSIIIDEKCVLKDINYSFEKNKINYITGKNGIGKSVLLNCIARLELSYEGLINFNSTDSKTIENNLSISYIGQNLNLFDKSIFDNLTYGVSILNNDMLTNLLKRFNLYNKLMQLDNKLDTIIDNESIWLSKGELQKILFIRVILQDREVLLLDEFDSAFDKESKEVAYDILNDLSKNKIIIVISHNKIKNTNCLKLS</sequence>
<feature type="transmembrane region" description="Helical" evidence="8">
    <location>
        <begin position="7"/>
        <end position="30"/>
    </location>
</feature>
<evidence type="ECO:0000256" key="1">
    <source>
        <dbReference type="ARBA" id="ARBA00004651"/>
    </source>
</evidence>
<keyword evidence="3 8" id="KW-0812">Transmembrane</keyword>
<dbReference type="GO" id="GO:0016887">
    <property type="term" value="F:ATP hydrolysis activity"/>
    <property type="evidence" value="ECO:0007669"/>
    <property type="project" value="InterPro"/>
</dbReference>
<keyword evidence="11" id="KW-1185">Reference proteome</keyword>
<dbReference type="PANTHER" id="PTHR24221:SF654">
    <property type="entry name" value="ATP-BINDING CASSETTE SUB-FAMILY B MEMBER 6"/>
    <property type="match status" value="1"/>
</dbReference>
<feature type="transmembrane region" description="Helical" evidence="8">
    <location>
        <begin position="271"/>
        <end position="296"/>
    </location>
</feature>
<comment type="subcellular location">
    <subcellularLocation>
        <location evidence="1">Cell membrane</location>
        <topology evidence="1">Multi-pass membrane protein</topology>
    </subcellularLocation>
</comment>
<feature type="transmembrane region" description="Helical" evidence="8">
    <location>
        <begin position="187"/>
        <end position="209"/>
    </location>
</feature>
<dbReference type="PANTHER" id="PTHR24221">
    <property type="entry name" value="ATP-BINDING CASSETTE SUB-FAMILY B"/>
    <property type="match status" value="1"/>
</dbReference>
<dbReference type="KEGG" id="shj:SHELI_v1c04540"/>
<dbReference type="SUPFAM" id="SSF90123">
    <property type="entry name" value="ABC transporter transmembrane region"/>
    <property type="match status" value="1"/>
</dbReference>
<gene>
    <name evidence="10" type="ORF">SHELI_v1c04540</name>
</gene>
<dbReference type="EMBL" id="CP017015">
    <property type="protein sequence ID" value="AOG60405.1"/>
    <property type="molecule type" value="Genomic_DNA"/>
</dbReference>
<keyword evidence="4" id="KW-0547">Nucleotide-binding</keyword>
<keyword evidence="7 8" id="KW-0472">Membrane</keyword>
<evidence type="ECO:0000256" key="3">
    <source>
        <dbReference type="ARBA" id="ARBA00022692"/>
    </source>
</evidence>
<keyword evidence="5 10" id="KW-0067">ATP-binding</keyword>
<evidence type="ECO:0000256" key="5">
    <source>
        <dbReference type="ARBA" id="ARBA00022840"/>
    </source>
</evidence>
<dbReference type="Proteomes" id="UP000094378">
    <property type="component" value="Chromosome"/>
</dbReference>
<dbReference type="RefSeq" id="WP_069116317.1">
    <property type="nucleotide sequence ID" value="NZ_CP017015.1"/>
</dbReference>
<dbReference type="InterPro" id="IPR027417">
    <property type="entry name" value="P-loop_NTPase"/>
</dbReference>
<evidence type="ECO:0000256" key="2">
    <source>
        <dbReference type="ARBA" id="ARBA00005417"/>
    </source>
</evidence>
<keyword evidence="6 8" id="KW-1133">Transmembrane helix</keyword>
<evidence type="ECO:0000313" key="10">
    <source>
        <dbReference type="EMBL" id="AOG60405.1"/>
    </source>
</evidence>
<protein>
    <submittedName>
        <fullName evidence="10">ABC transporter ATP-binding protein</fullName>
    </submittedName>
</protein>
<feature type="transmembrane region" description="Helical" evidence="8">
    <location>
        <begin position="163"/>
        <end position="181"/>
    </location>
</feature>
<dbReference type="Gene3D" id="1.20.1560.10">
    <property type="entry name" value="ABC transporter type 1, transmembrane domain"/>
    <property type="match status" value="1"/>
</dbReference>
<dbReference type="OrthoDB" id="403954at2"/>
<dbReference type="Pfam" id="PF00005">
    <property type="entry name" value="ABC_tran"/>
    <property type="match status" value="1"/>
</dbReference>
<dbReference type="InterPro" id="IPR003439">
    <property type="entry name" value="ABC_transporter-like_ATP-bd"/>
</dbReference>
<dbReference type="InterPro" id="IPR039421">
    <property type="entry name" value="Type_1_exporter"/>
</dbReference>
<dbReference type="AlphaFoldDB" id="A0A1B3SKF4"/>
<evidence type="ECO:0000256" key="6">
    <source>
        <dbReference type="ARBA" id="ARBA00022989"/>
    </source>
</evidence>
<dbReference type="InterPro" id="IPR036640">
    <property type="entry name" value="ABC1_TM_sf"/>
</dbReference>
<evidence type="ECO:0000256" key="8">
    <source>
        <dbReference type="SAM" id="Phobius"/>
    </source>
</evidence>
<dbReference type="Gene3D" id="3.40.50.300">
    <property type="entry name" value="P-loop containing nucleotide triphosphate hydrolases"/>
    <property type="match status" value="1"/>
</dbReference>
<dbReference type="SMART" id="SM00382">
    <property type="entry name" value="AAA"/>
    <property type="match status" value="1"/>
</dbReference>
<dbReference type="PROSITE" id="PS00211">
    <property type="entry name" value="ABC_TRANSPORTER_1"/>
    <property type="match status" value="1"/>
</dbReference>
<dbReference type="InterPro" id="IPR003593">
    <property type="entry name" value="AAA+_ATPase"/>
</dbReference>